<feature type="transmembrane region" description="Helical" evidence="8">
    <location>
        <begin position="417"/>
        <end position="439"/>
    </location>
</feature>
<organism evidence="10 11">
    <name type="scientific">Pelagomonas calceolata</name>
    <dbReference type="NCBI Taxonomy" id="35677"/>
    <lineage>
        <taxon>Eukaryota</taxon>
        <taxon>Sar</taxon>
        <taxon>Stramenopiles</taxon>
        <taxon>Ochrophyta</taxon>
        <taxon>Pelagophyceae</taxon>
        <taxon>Pelagomonadales</taxon>
        <taxon>Pelagomonadaceae</taxon>
        <taxon>Pelagomonas</taxon>
    </lineage>
</organism>
<dbReference type="InterPro" id="IPR004481">
    <property type="entry name" value="K/Na/Ca-exchanger"/>
</dbReference>
<dbReference type="GO" id="GO:0008273">
    <property type="term" value="F:calcium, potassium:sodium antiporter activity"/>
    <property type="evidence" value="ECO:0007669"/>
    <property type="project" value="TreeGrafter"/>
</dbReference>
<accession>A0A8J2WPQ4</accession>
<dbReference type="GO" id="GO:0005262">
    <property type="term" value="F:calcium channel activity"/>
    <property type="evidence" value="ECO:0007669"/>
    <property type="project" value="TreeGrafter"/>
</dbReference>
<keyword evidence="3" id="KW-0813">Transport</keyword>
<evidence type="ECO:0000313" key="11">
    <source>
        <dbReference type="Proteomes" id="UP000789595"/>
    </source>
</evidence>
<sequence length="540" mass="57463">MRSPVRTTTKSPRPSSPRPQQQQPPPPPPWRLWFVGLLCAFAVVIAIERGGGAALDADPILNEPIGPESNPQLRRRKKPRVSLTKQAKNYLTKHARLYRLGHYVRTHSAGLHHKSGAAASAARVERARARVTRRHYGWLAYRGMAPVYLLLLVALTLWMGLLLEERTLPALRRLCRAAQMTEDAAGATVLALATGGFEVLFSTVETVEGRVGVGLNFVLGSGVVNFGLLPAIVALAAARAKHALPLELDRLPVLRDGAFALAAFAALLVVVRDGRATLGESLALLGLWALHVFCCLRGPRKRRPAPDDVEEGVELVVRTPSKRSNAHEWPATPAADEDDRDAAAPRRGMRERFLRLSHACLPPALPDGGNAGSELRGAIRAAAPTLLGSALWLVFLLLVLTRLADLLALAARLPLGFAGAVFLPAVYAIPDVLVSAAVAAQGRGRAAVSTVLGVQVVTVLLGVGLPFTIHNATSKSAIRISGLDCDPALRWGVFGIGLTFWGACLAPIARGHPPCFGAGQAALVFSAYVAITAAVTARTL</sequence>
<dbReference type="GO" id="GO:0005886">
    <property type="term" value="C:plasma membrane"/>
    <property type="evidence" value="ECO:0007669"/>
    <property type="project" value="TreeGrafter"/>
</dbReference>
<keyword evidence="11" id="KW-1185">Reference proteome</keyword>
<dbReference type="InterPro" id="IPR004837">
    <property type="entry name" value="NaCa_Exmemb"/>
</dbReference>
<feature type="transmembrane region" description="Helical" evidence="8">
    <location>
        <begin position="390"/>
        <end position="411"/>
    </location>
</feature>
<feature type="region of interest" description="Disordered" evidence="7">
    <location>
        <begin position="1"/>
        <end position="27"/>
    </location>
</feature>
<evidence type="ECO:0000259" key="9">
    <source>
        <dbReference type="Pfam" id="PF01699"/>
    </source>
</evidence>
<dbReference type="AlphaFoldDB" id="A0A8J2WPQ4"/>
<dbReference type="OrthoDB" id="10652894at2759"/>
<evidence type="ECO:0000256" key="6">
    <source>
        <dbReference type="ARBA" id="ARBA00023136"/>
    </source>
</evidence>
<evidence type="ECO:0000256" key="5">
    <source>
        <dbReference type="ARBA" id="ARBA00022989"/>
    </source>
</evidence>
<dbReference type="PANTHER" id="PTHR10846">
    <property type="entry name" value="SODIUM/POTASSIUM/CALCIUM EXCHANGER"/>
    <property type="match status" value="1"/>
</dbReference>
<feature type="transmembrane region" description="Helical" evidence="8">
    <location>
        <begin position="216"/>
        <end position="240"/>
    </location>
</feature>
<evidence type="ECO:0000313" key="10">
    <source>
        <dbReference type="EMBL" id="CAH0375435.1"/>
    </source>
</evidence>
<evidence type="ECO:0000256" key="3">
    <source>
        <dbReference type="ARBA" id="ARBA00022449"/>
    </source>
</evidence>
<feature type="transmembrane region" description="Helical" evidence="8">
    <location>
        <begin position="446"/>
        <end position="469"/>
    </location>
</feature>
<comment type="subcellular location">
    <subcellularLocation>
        <location evidence="1">Membrane</location>
        <topology evidence="1">Multi-pass membrane protein</topology>
    </subcellularLocation>
</comment>
<keyword evidence="3" id="KW-0050">Antiport</keyword>
<feature type="transmembrane region" description="Helical" evidence="8">
    <location>
        <begin position="516"/>
        <end position="537"/>
    </location>
</feature>
<feature type="region of interest" description="Disordered" evidence="7">
    <location>
        <begin position="59"/>
        <end position="78"/>
    </location>
</feature>
<feature type="region of interest" description="Disordered" evidence="7">
    <location>
        <begin position="321"/>
        <end position="342"/>
    </location>
</feature>
<dbReference type="GO" id="GO:0006874">
    <property type="term" value="P:intracellular calcium ion homeostasis"/>
    <property type="evidence" value="ECO:0007669"/>
    <property type="project" value="TreeGrafter"/>
</dbReference>
<feature type="transmembrane region" description="Helical" evidence="8">
    <location>
        <begin position="252"/>
        <end position="271"/>
    </location>
</feature>
<dbReference type="Gene3D" id="1.20.1420.30">
    <property type="entry name" value="NCX, central ion-binding region"/>
    <property type="match status" value="2"/>
</dbReference>
<dbReference type="EMBL" id="CAKKNE010000004">
    <property type="protein sequence ID" value="CAH0375435.1"/>
    <property type="molecule type" value="Genomic_DNA"/>
</dbReference>
<name>A0A8J2WPQ4_9STRA</name>
<dbReference type="Proteomes" id="UP000789595">
    <property type="component" value="Unassembled WGS sequence"/>
</dbReference>
<evidence type="ECO:0000256" key="8">
    <source>
        <dbReference type="SAM" id="Phobius"/>
    </source>
</evidence>
<dbReference type="PANTHER" id="PTHR10846:SF8">
    <property type="entry name" value="INNER MEMBRANE PROTEIN YRBG"/>
    <property type="match status" value="1"/>
</dbReference>
<feature type="compositionally biased region" description="Low complexity" evidence="7">
    <location>
        <begin position="1"/>
        <end position="13"/>
    </location>
</feature>
<evidence type="ECO:0000256" key="1">
    <source>
        <dbReference type="ARBA" id="ARBA00004141"/>
    </source>
</evidence>
<feature type="transmembrane region" description="Helical" evidence="8">
    <location>
        <begin position="184"/>
        <end position="204"/>
    </location>
</feature>
<keyword evidence="4 8" id="KW-0812">Transmembrane</keyword>
<feature type="compositionally biased region" description="Pro residues" evidence="7">
    <location>
        <begin position="14"/>
        <end position="27"/>
    </location>
</feature>
<evidence type="ECO:0000256" key="4">
    <source>
        <dbReference type="ARBA" id="ARBA00022692"/>
    </source>
</evidence>
<feature type="domain" description="Sodium/calcium exchanger membrane region" evidence="9">
    <location>
        <begin position="385"/>
        <end position="531"/>
    </location>
</feature>
<feature type="transmembrane region" description="Helical" evidence="8">
    <location>
        <begin position="489"/>
        <end position="509"/>
    </location>
</feature>
<evidence type="ECO:0000256" key="7">
    <source>
        <dbReference type="SAM" id="MobiDB-lite"/>
    </source>
</evidence>
<evidence type="ECO:0000256" key="2">
    <source>
        <dbReference type="ARBA" id="ARBA00005364"/>
    </source>
</evidence>
<dbReference type="Pfam" id="PF01699">
    <property type="entry name" value="Na_Ca_ex"/>
    <property type="match status" value="2"/>
</dbReference>
<feature type="transmembrane region" description="Helical" evidence="8">
    <location>
        <begin position="145"/>
        <end position="163"/>
    </location>
</feature>
<dbReference type="InterPro" id="IPR044880">
    <property type="entry name" value="NCX_ion-bd_dom_sf"/>
</dbReference>
<protein>
    <recommendedName>
        <fullName evidence="9">Sodium/calcium exchanger membrane region domain-containing protein</fullName>
    </recommendedName>
</protein>
<feature type="domain" description="Sodium/calcium exchanger membrane region" evidence="9">
    <location>
        <begin position="150"/>
        <end position="293"/>
    </location>
</feature>
<comment type="caution">
    <text evidence="10">The sequence shown here is derived from an EMBL/GenBank/DDBJ whole genome shotgun (WGS) entry which is preliminary data.</text>
</comment>
<keyword evidence="5 8" id="KW-1133">Transmembrane helix</keyword>
<proteinExistence type="inferred from homology"/>
<gene>
    <name evidence="10" type="ORF">PECAL_4P27690</name>
</gene>
<comment type="similarity">
    <text evidence="2">Belongs to the Ca(2+):cation antiporter (CaCA) (TC 2.A.19) family. SLC24A subfamily.</text>
</comment>
<keyword evidence="6 8" id="KW-0472">Membrane</keyword>
<reference evidence="10" key="1">
    <citation type="submission" date="2021-11" db="EMBL/GenBank/DDBJ databases">
        <authorList>
            <consortium name="Genoscope - CEA"/>
            <person name="William W."/>
        </authorList>
    </citation>
    <scope>NUCLEOTIDE SEQUENCE</scope>
</reference>